<keyword evidence="2" id="KW-0012">Acyltransferase</keyword>
<organism evidence="6 7">
    <name type="scientific">Iamia majanohamensis</name>
    <dbReference type="NCBI Taxonomy" id="467976"/>
    <lineage>
        <taxon>Bacteria</taxon>
        <taxon>Bacillati</taxon>
        <taxon>Actinomycetota</taxon>
        <taxon>Acidimicrobiia</taxon>
        <taxon>Acidimicrobiales</taxon>
        <taxon>Iamiaceae</taxon>
        <taxon>Iamia</taxon>
    </lineage>
</organism>
<feature type="domain" description="N-acetyltransferase" evidence="5">
    <location>
        <begin position="18"/>
        <end position="167"/>
    </location>
</feature>
<dbReference type="InterPro" id="IPR051531">
    <property type="entry name" value="N-acetyltransferase"/>
</dbReference>
<protein>
    <submittedName>
        <fullName evidence="6">GNAT family N-acetyltransferase</fullName>
    </submittedName>
</protein>
<gene>
    <name evidence="6" type="ORF">PO878_11700</name>
</gene>
<accession>A0AAE9YA20</accession>
<dbReference type="Gene3D" id="3.40.630.30">
    <property type="match status" value="1"/>
</dbReference>
<evidence type="ECO:0000256" key="2">
    <source>
        <dbReference type="ARBA" id="ARBA00023315"/>
    </source>
</evidence>
<dbReference type="RefSeq" id="WP_272734687.1">
    <property type="nucleotide sequence ID" value="NZ_CP116942.1"/>
</dbReference>
<evidence type="ECO:0000256" key="3">
    <source>
        <dbReference type="ARBA" id="ARBA00038502"/>
    </source>
</evidence>
<dbReference type="PANTHER" id="PTHR43792">
    <property type="entry name" value="GNAT FAMILY, PUTATIVE (AFU_ORTHOLOGUE AFUA_3G00765)-RELATED-RELATED"/>
    <property type="match status" value="1"/>
</dbReference>
<proteinExistence type="inferred from homology"/>
<dbReference type="Pfam" id="PF13302">
    <property type="entry name" value="Acetyltransf_3"/>
    <property type="match status" value="1"/>
</dbReference>
<dbReference type="InterPro" id="IPR016181">
    <property type="entry name" value="Acyl_CoA_acyltransferase"/>
</dbReference>
<reference evidence="6" key="1">
    <citation type="submission" date="2023-01" db="EMBL/GenBank/DDBJ databases">
        <title>The diversity of Class Acidimicrobiia in South China Sea sediment environments and the proposal of Iamia marina sp. nov., a novel species of the genus Iamia.</title>
        <authorList>
            <person name="He Y."/>
            <person name="Tian X."/>
        </authorList>
    </citation>
    <scope>NUCLEOTIDE SEQUENCE</scope>
    <source>
        <strain evidence="6">DSM 19957</strain>
    </source>
</reference>
<evidence type="ECO:0000256" key="4">
    <source>
        <dbReference type="SAM" id="MobiDB-lite"/>
    </source>
</evidence>
<evidence type="ECO:0000256" key="1">
    <source>
        <dbReference type="ARBA" id="ARBA00022679"/>
    </source>
</evidence>
<evidence type="ECO:0000259" key="5">
    <source>
        <dbReference type="Pfam" id="PF13302"/>
    </source>
</evidence>
<feature type="region of interest" description="Disordered" evidence="4">
    <location>
        <begin position="178"/>
        <end position="197"/>
    </location>
</feature>
<dbReference type="EMBL" id="CP116942">
    <property type="protein sequence ID" value="WCO65162.1"/>
    <property type="molecule type" value="Genomic_DNA"/>
</dbReference>
<dbReference type="InterPro" id="IPR000182">
    <property type="entry name" value="GNAT_dom"/>
</dbReference>
<keyword evidence="1" id="KW-0808">Transferase</keyword>
<evidence type="ECO:0000313" key="6">
    <source>
        <dbReference type="EMBL" id="WCO65162.1"/>
    </source>
</evidence>
<dbReference type="SUPFAM" id="SSF55729">
    <property type="entry name" value="Acyl-CoA N-acyltransferases (Nat)"/>
    <property type="match status" value="1"/>
</dbReference>
<dbReference type="Proteomes" id="UP001216390">
    <property type="component" value="Chromosome"/>
</dbReference>
<evidence type="ECO:0000313" key="7">
    <source>
        <dbReference type="Proteomes" id="UP001216390"/>
    </source>
</evidence>
<name>A0AAE9YA20_9ACTN</name>
<dbReference type="GO" id="GO:0005737">
    <property type="term" value="C:cytoplasm"/>
    <property type="evidence" value="ECO:0007669"/>
    <property type="project" value="TreeGrafter"/>
</dbReference>
<sequence length="197" mass="20140">MTGAAPPPAGLSDPGHGLRLRAWGDEDAAALAAAWAVPDVRGASRAPADRSPEAAARWIAGAGTRAATGLAVDLAVCALDGDEPWGEVGVVRRRLRAPAEGGGPTREQVVWEVGWWVLPDRRGRGVATAAVRLLGTWAGPALGIGAWVARIAPDHVASQRVAAGAGLTRRGRFDAEHELWAGPLPPGPPPGGAPGRV</sequence>
<comment type="similarity">
    <text evidence="3">Belongs to the acetyltransferase family. RimJ subfamily.</text>
</comment>
<dbReference type="PANTHER" id="PTHR43792:SF8">
    <property type="entry name" value="[RIBOSOMAL PROTEIN US5]-ALANINE N-ACETYLTRANSFERASE"/>
    <property type="match status" value="1"/>
</dbReference>
<dbReference type="AlphaFoldDB" id="A0AAE9YA20"/>
<dbReference type="KEGG" id="ima:PO878_11700"/>
<keyword evidence="7" id="KW-1185">Reference proteome</keyword>
<dbReference type="GO" id="GO:0008999">
    <property type="term" value="F:protein-N-terminal-alanine acetyltransferase activity"/>
    <property type="evidence" value="ECO:0007669"/>
    <property type="project" value="TreeGrafter"/>
</dbReference>
<feature type="compositionally biased region" description="Pro residues" evidence="4">
    <location>
        <begin position="183"/>
        <end position="197"/>
    </location>
</feature>